<evidence type="ECO:0000256" key="3">
    <source>
        <dbReference type="PROSITE-ProRule" id="PRU00209"/>
    </source>
</evidence>
<organism evidence="6 7">
    <name type="scientific">Porcisia hertigi</name>
    <dbReference type="NCBI Taxonomy" id="2761500"/>
    <lineage>
        <taxon>Eukaryota</taxon>
        <taxon>Discoba</taxon>
        <taxon>Euglenozoa</taxon>
        <taxon>Kinetoplastea</taxon>
        <taxon>Metakinetoplastina</taxon>
        <taxon>Trypanosomatida</taxon>
        <taxon>Trypanosomatidae</taxon>
        <taxon>Leishmaniinae</taxon>
        <taxon>Porcisia</taxon>
    </lineage>
</organism>
<dbReference type="AlphaFoldDB" id="A0A836I4K4"/>
<keyword evidence="7" id="KW-1185">Reference proteome</keyword>
<evidence type="ECO:0000259" key="5">
    <source>
        <dbReference type="PROSITE" id="PS50886"/>
    </source>
</evidence>
<comment type="caution">
    <text evidence="6">The sequence shown here is derived from an EMBL/GenBank/DDBJ whole genome shotgun (WGS) entry which is preliminary data.</text>
</comment>
<proteinExistence type="predicted"/>
<dbReference type="GO" id="GO:0000049">
    <property type="term" value="F:tRNA binding"/>
    <property type="evidence" value="ECO:0007669"/>
    <property type="project" value="UniProtKB-UniRule"/>
</dbReference>
<dbReference type="OrthoDB" id="197206at2759"/>
<evidence type="ECO:0000256" key="1">
    <source>
        <dbReference type="ARBA" id="ARBA00022555"/>
    </source>
</evidence>
<dbReference type="Proteomes" id="UP000674318">
    <property type="component" value="Unassembled WGS sequence"/>
</dbReference>
<keyword evidence="2 3" id="KW-0694">RNA-binding</keyword>
<keyword evidence="1 3" id="KW-0820">tRNA-binding</keyword>
<gene>
    <name evidence="6" type="ORF">JKF63_04375</name>
</gene>
<sequence>MQFVIYSPSILASALQYALKSVLSVPALCIEMSTEGPHRVTMDGKTFRGLQTFLHALRRIAVTPEQRAFLGEDEEQVALVNQWVCAAAVLDVDAVRAGADPTASVAKALFSDVEHILVAMSNTTSLYLTGSERATIADVLMYAAVFNHSPQVEVLPATMKWAAHAQEDAYLCPIRSSAVGVQVEKKSSTASGGGAARGGAKAEAVYVKPSDEEILRRRAEKEKAKAEKAAAAATAAAAPAAAAAADPKKASASSHTGAPDSKKAKKAELDPACIHVRVGQLTNVRRHPSADRLYVEDMVLGDETRIIVSGLVGHYAIDELEGAQCLVVCNMKPKPLVGVTSHGMVLCAKKDAEVKLISPPAGAKPGDRVVFGSSFDAALAANAPEVISANRMSELLSHLHTDADGVLCWKELPAKHSSGVVVSIASMPNCLVS</sequence>
<evidence type="ECO:0000313" key="6">
    <source>
        <dbReference type="EMBL" id="KAG5504929.1"/>
    </source>
</evidence>
<dbReference type="PANTHER" id="PTHR11586:SF33">
    <property type="entry name" value="AMINOACYL TRNA SYNTHASE COMPLEX-INTERACTING MULTIFUNCTIONAL PROTEIN 1"/>
    <property type="match status" value="1"/>
</dbReference>
<reference evidence="6 7" key="1">
    <citation type="submission" date="2021-02" db="EMBL/GenBank/DDBJ databases">
        <title>Porcisia hertigi Genome sequencing and assembly.</title>
        <authorList>
            <person name="Almutairi H."/>
            <person name="Gatherer D."/>
        </authorList>
    </citation>
    <scope>NUCLEOTIDE SEQUENCE [LARGE SCALE GENOMIC DNA]</scope>
    <source>
        <strain evidence="6 7">C119</strain>
    </source>
</reference>
<evidence type="ECO:0000256" key="4">
    <source>
        <dbReference type="SAM" id="MobiDB-lite"/>
    </source>
</evidence>
<dbReference type="GeneID" id="94290438"/>
<dbReference type="PROSITE" id="PS50886">
    <property type="entry name" value="TRBD"/>
    <property type="match status" value="1"/>
</dbReference>
<dbReference type="KEGG" id="phet:94290438"/>
<dbReference type="InterPro" id="IPR051270">
    <property type="entry name" value="Tyrosine-tRNA_ligase_regulator"/>
</dbReference>
<dbReference type="InterPro" id="IPR012340">
    <property type="entry name" value="NA-bd_OB-fold"/>
</dbReference>
<dbReference type="RefSeq" id="XP_067757190.1">
    <property type="nucleotide sequence ID" value="XM_067900361.1"/>
</dbReference>
<feature type="region of interest" description="Disordered" evidence="4">
    <location>
        <begin position="244"/>
        <end position="266"/>
    </location>
</feature>
<dbReference type="Gene3D" id="2.40.50.140">
    <property type="entry name" value="Nucleic acid-binding proteins"/>
    <property type="match status" value="1"/>
</dbReference>
<dbReference type="Pfam" id="PF01588">
    <property type="entry name" value="tRNA_bind"/>
    <property type="match status" value="1"/>
</dbReference>
<accession>A0A836I4K4</accession>
<dbReference type="PANTHER" id="PTHR11586">
    <property type="entry name" value="TRNA-AMINOACYLATION COFACTOR ARC1 FAMILY MEMBER"/>
    <property type="match status" value="1"/>
</dbReference>
<protein>
    <recommendedName>
        <fullName evidence="5">tRNA-binding domain-containing protein</fullName>
    </recommendedName>
</protein>
<feature type="compositionally biased region" description="Low complexity" evidence="4">
    <location>
        <begin position="244"/>
        <end position="254"/>
    </location>
</feature>
<evidence type="ECO:0000256" key="2">
    <source>
        <dbReference type="ARBA" id="ARBA00022884"/>
    </source>
</evidence>
<name>A0A836I4K4_9TRYP</name>
<evidence type="ECO:0000313" key="7">
    <source>
        <dbReference type="Proteomes" id="UP000674318"/>
    </source>
</evidence>
<feature type="domain" description="TRNA-binding" evidence="5">
    <location>
        <begin position="270"/>
        <end position="370"/>
    </location>
</feature>
<dbReference type="EMBL" id="JAFJZO010000022">
    <property type="protein sequence ID" value="KAG5504929.1"/>
    <property type="molecule type" value="Genomic_DNA"/>
</dbReference>
<dbReference type="InterPro" id="IPR002547">
    <property type="entry name" value="tRNA-bd_dom"/>
</dbReference>
<dbReference type="SUPFAM" id="SSF50249">
    <property type="entry name" value="Nucleic acid-binding proteins"/>
    <property type="match status" value="1"/>
</dbReference>